<organism evidence="6 7">
    <name type="scientific">Actinomycetospora atypica</name>
    <dbReference type="NCBI Taxonomy" id="1290095"/>
    <lineage>
        <taxon>Bacteria</taxon>
        <taxon>Bacillati</taxon>
        <taxon>Actinomycetota</taxon>
        <taxon>Actinomycetes</taxon>
        <taxon>Pseudonocardiales</taxon>
        <taxon>Pseudonocardiaceae</taxon>
        <taxon>Actinomycetospora</taxon>
    </lineage>
</organism>
<keyword evidence="3" id="KW-0408">Iron</keyword>
<dbReference type="RefSeq" id="WP_378038064.1">
    <property type="nucleotide sequence ID" value="NZ_JBHSIV010000026.1"/>
</dbReference>
<dbReference type="InterPro" id="IPR017941">
    <property type="entry name" value="Rieske_2Fe-2S"/>
</dbReference>
<name>A0ABV9YSC8_9PSEU</name>
<gene>
    <name evidence="6" type="ORF">ACFPBZ_21045</name>
</gene>
<dbReference type="InterPro" id="IPR036922">
    <property type="entry name" value="Rieske_2Fe-2S_sf"/>
</dbReference>
<evidence type="ECO:0000313" key="7">
    <source>
        <dbReference type="Proteomes" id="UP001595947"/>
    </source>
</evidence>
<dbReference type="Gene3D" id="2.102.10.10">
    <property type="entry name" value="Rieske [2Fe-2S] iron-sulphur domain"/>
    <property type="match status" value="1"/>
</dbReference>
<dbReference type="EMBL" id="JBHSIV010000026">
    <property type="protein sequence ID" value="MFC5064723.1"/>
    <property type="molecule type" value="Genomic_DNA"/>
</dbReference>
<comment type="caution">
    <text evidence="6">The sequence shown here is derived from an EMBL/GenBank/DDBJ whole genome shotgun (WGS) entry which is preliminary data.</text>
</comment>
<protein>
    <submittedName>
        <fullName evidence="6">Rieske (2Fe-2S) protein</fullName>
    </submittedName>
</protein>
<keyword evidence="1" id="KW-0001">2Fe-2S</keyword>
<evidence type="ECO:0000256" key="1">
    <source>
        <dbReference type="ARBA" id="ARBA00022714"/>
    </source>
</evidence>
<reference evidence="7" key="1">
    <citation type="journal article" date="2019" name="Int. J. Syst. Evol. Microbiol.">
        <title>The Global Catalogue of Microorganisms (GCM) 10K type strain sequencing project: providing services to taxonomists for standard genome sequencing and annotation.</title>
        <authorList>
            <consortium name="The Broad Institute Genomics Platform"/>
            <consortium name="The Broad Institute Genome Sequencing Center for Infectious Disease"/>
            <person name="Wu L."/>
            <person name="Ma J."/>
        </authorList>
    </citation>
    <scope>NUCLEOTIDE SEQUENCE [LARGE SCALE GENOMIC DNA]</scope>
    <source>
        <strain evidence="7">CGMCC 4.7093</strain>
    </source>
</reference>
<dbReference type="CDD" id="cd03467">
    <property type="entry name" value="Rieske"/>
    <property type="match status" value="1"/>
</dbReference>
<evidence type="ECO:0000259" key="5">
    <source>
        <dbReference type="PROSITE" id="PS51296"/>
    </source>
</evidence>
<feature type="domain" description="Rieske" evidence="5">
    <location>
        <begin position="10"/>
        <end position="100"/>
    </location>
</feature>
<dbReference type="PROSITE" id="PS51296">
    <property type="entry name" value="RIESKE"/>
    <property type="match status" value="1"/>
</dbReference>
<keyword evidence="2" id="KW-0479">Metal-binding</keyword>
<sequence length="122" mass="13350">MTNAEDTGGWTEIAEPAPGEVRRVGPYAVGVSRGEPFAVGRRCRHNLADLSDGHIDADGCLVCPWHQARYDVRDGRMVDGPRGLAFYHGPTPGYTQLVRVLARFVPLSVGRAVRRGRALLVR</sequence>
<proteinExistence type="predicted"/>
<dbReference type="Proteomes" id="UP001595947">
    <property type="component" value="Unassembled WGS sequence"/>
</dbReference>
<evidence type="ECO:0000313" key="6">
    <source>
        <dbReference type="EMBL" id="MFC5064723.1"/>
    </source>
</evidence>
<accession>A0ABV9YSC8</accession>
<evidence type="ECO:0000256" key="2">
    <source>
        <dbReference type="ARBA" id="ARBA00022723"/>
    </source>
</evidence>
<evidence type="ECO:0000256" key="4">
    <source>
        <dbReference type="ARBA" id="ARBA00023014"/>
    </source>
</evidence>
<keyword evidence="7" id="KW-1185">Reference proteome</keyword>
<evidence type="ECO:0000256" key="3">
    <source>
        <dbReference type="ARBA" id="ARBA00023004"/>
    </source>
</evidence>
<dbReference type="Pfam" id="PF00355">
    <property type="entry name" value="Rieske"/>
    <property type="match status" value="1"/>
</dbReference>
<keyword evidence="4" id="KW-0411">Iron-sulfur</keyword>
<dbReference type="SUPFAM" id="SSF50022">
    <property type="entry name" value="ISP domain"/>
    <property type="match status" value="1"/>
</dbReference>